<feature type="region of interest" description="Disordered" evidence="1">
    <location>
        <begin position="1"/>
        <end position="58"/>
    </location>
</feature>
<dbReference type="AlphaFoldDB" id="A0AAD3XQ26"/>
<dbReference type="Pfam" id="PF23399">
    <property type="entry name" value="LTI65_PGEED"/>
    <property type="match status" value="1"/>
</dbReference>
<proteinExistence type="predicted"/>
<evidence type="ECO:0008006" key="6">
    <source>
        <dbReference type="Google" id="ProtNLM"/>
    </source>
</evidence>
<protein>
    <recommendedName>
        <fullName evidence="6">Low-temperature-induced protein</fullName>
    </recommendedName>
</protein>
<keyword evidence="5" id="KW-1185">Reference proteome</keyword>
<dbReference type="InterPro" id="IPR037491">
    <property type="entry name" value="LTI78/LTI65"/>
</dbReference>
<dbReference type="Proteomes" id="UP001279734">
    <property type="component" value="Unassembled WGS sequence"/>
</dbReference>
<accession>A0AAD3XQ26</accession>
<feature type="compositionally biased region" description="Basic and acidic residues" evidence="1">
    <location>
        <begin position="1"/>
        <end position="15"/>
    </location>
</feature>
<feature type="compositionally biased region" description="Basic and acidic residues" evidence="1">
    <location>
        <begin position="43"/>
        <end position="53"/>
    </location>
</feature>
<dbReference type="InterPro" id="IPR056605">
    <property type="entry name" value="LTI65_LTI78_N"/>
</dbReference>
<feature type="region of interest" description="Disordered" evidence="1">
    <location>
        <begin position="158"/>
        <end position="181"/>
    </location>
</feature>
<evidence type="ECO:0000259" key="3">
    <source>
        <dbReference type="Pfam" id="PF23403"/>
    </source>
</evidence>
<dbReference type="PANTHER" id="PTHR33836:SF7">
    <property type="entry name" value="LOW-TEMPERATURE-INDUCED PROTEIN"/>
    <property type="match status" value="1"/>
</dbReference>
<evidence type="ECO:0000256" key="1">
    <source>
        <dbReference type="SAM" id="MobiDB-lite"/>
    </source>
</evidence>
<evidence type="ECO:0000313" key="5">
    <source>
        <dbReference type="Proteomes" id="UP001279734"/>
    </source>
</evidence>
<dbReference type="EMBL" id="BSYO01000011">
    <property type="protein sequence ID" value="GMH12255.1"/>
    <property type="molecule type" value="Genomic_DNA"/>
</dbReference>
<dbReference type="InterPro" id="IPR057059">
    <property type="entry name" value="LTI65/LTI78_PGEED"/>
</dbReference>
<evidence type="ECO:0000259" key="2">
    <source>
        <dbReference type="Pfam" id="PF23399"/>
    </source>
</evidence>
<feature type="domain" description="LTI65/LTI78 PGEED repeat" evidence="2">
    <location>
        <begin position="206"/>
        <end position="236"/>
    </location>
</feature>
<feature type="region of interest" description="Disordered" evidence="1">
    <location>
        <begin position="76"/>
        <end position="101"/>
    </location>
</feature>
<name>A0AAD3XQ26_NEPGR</name>
<feature type="compositionally biased region" description="Polar residues" evidence="1">
    <location>
        <begin position="18"/>
        <end position="42"/>
    </location>
</feature>
<sequence length="301" mass="33398">MDELEGIRQHGERPKTPASPTLEQILQETSSSWSMNKSPTSVKNHDQEEDQFHHSKKSSVLAKVKLKVKKLRQSLVRKRHGEDAHSCGVSLEDEDIDEDPEYLGAPMYESELAPESYEEHARQHPRAVPVITEKHAMASIIKSCADQGNKKLPSLAQKTIAEDRKAKPSTPEKKVIAEEGKEKPPITVKTVAEEGGLAVSDERKWDKGVSVKEYIQSTLKPGEHEKALSQVISDAMSPKRTPGDKGVMEKVKEVVTSFLHAEEQPPSSTTMTLNASEHIPISNTNAHEVVEENKGRILQAN</sequence>
<dbReference type="Pfam" id="PF23403">
    <property type="entry name" value="LTI65_LTI78_N"/>
    <property type="match status" value="1"/>
</dbReference>
<dbReference type="PANTHER" id="PTHR33836">
    <property type="entry name" value="LOW-TEMPERATURE-INDUCED 65 KDA PROTEIN-RELATED"/>
    <property type="match status" value="1"/>
</dbReference>
<feature type="compositionally biased region" description="Basic and acidic residues" evidence="1">
    <location>
        <begin position="160"/>
        <end position="181"/>
    </location>
</feature>
<reference evidence="4" key="1">
    <citation type="submission" date="2023-05" db="EMBL/GenBank/DDBJ databases">
        <title>Nepenthes gracilis genome sequencing.</title>
        <authorList>
            <person name="Fukushima K."/>
        </authorList>
    </citation>
    <scope>NUCLEOTIDE SEQUENCE</scope>
    <source>
        <strain evidence="4">SING2019-196</strain>
    </source>
</reference>
<dbReference type="GO" id="GO:0009737">
    <property type="term" value="P:response to abscisic acid"/>
    <property type="evidence" value="ECO:0007669"/>
    <property type="project" value="InterPro"/>
</dbReference>
<comment type="caution">
    <text evidence="4">The sequence shown here is derived from an EMBL/GenBank/DDBJ whole genome shotgun (WGS) entry which is preliminary data.</text>
</comment>
<feature type="domain" description="LTI65/LTI78 N-terminal" evidence="3">
    <location>
        <begin position="53"/>
        <end position="111"/>
    </location>
</feature>
<gene>
    <name evidence="4" type="ORF">Nepgr_014096</name>
</gene>
<organism evidence="4 5">
    <name type="scientific">Nepenthes gracilis</name>
    <name type="common">Slender pitcher plant</name>
    <dbReference type="NCBI Taxonomy" id="150966"/>
    <lineage>
        <taxon>Eukaryota</taxon>
        <taxon>Viridiplantae</taxon>
        <taxon>Streptophyta</taxon>
        <taxon>Embryophyta</taxon>
        <taxon>Tracheophyta</taxon>
        <taxon>Spermatophyta</taxon>
        <taxon>Magnoliopsida</taxon>
        <taxon>eudicotyledons</taxon>
        <taxon>Gunneridae</taxon>
        <taxon>Pentapetalae</taxon>
        <taxon>Caryophyllales</taxon>
        <taxon>Nepenthaceae</taxon>
        <taxon>Nepenthes</taxon>
    </lineage>
</organism>
<evidence type="ECO:0000313" key="4">
    <source>
        <dbReference type="EMBL" id="GMH12255.1"/>
    </source>
</evidence>
<feature type="compositionally biased region" description="Acidic residues" evidence="1">
    <location>
        <begin position="91"/>
        <end position="101"/>
    </location>
</feature>